<reference evidence="1 2" key="1">
    <citation type="journal article" date="2015" name="Genome Announc.">
        <title>Closed Genome Sequence of Octadecabacter temperatus SB1, the First Mesophilic Species of the Genus Octadecabacter.</title>
        <authorList>
            <person name="Voget S."/>
            <person name="Billerbeck S."/>
            <person name="Simon M."/>
            <person name="Daniel R."/>
        </authorList>
    </citation>
    <scope>NUCLEOTIDE SEQUENCE [LARGE SCALE GENOMIC DNA]</scope>
    <source>
        <strain evidence="1 2">SB1</strain>
    </source>
</reference>
<accession>A0A0K0Y6Z8</accession>
<evidence type="ECO:0000313" key="1">
    <source>
        <dbReference type="EMBL" id="AKS46642.1"/>
    </source>
</evidence>
<dbReference type="AlphaFoldDB" id="A0A0K0Y6Z8"/>
<dbReference type="Proteomes" id="UP000067444">
    <property type="component" value="Chromosome"/>
</dbReference>
<evidence type="ECO:0000313" key="2">
    <source>
        <dbReference type="Proteomes" id="UP000067444"/>
    </source>
</evidence>
<keyword evidence="2" id="KW-1185">Reference proteome</keyword>
<proteinExistence type="predicted"/>
<name>A0A0K0Y6Z8_9RHOB</name>
<dbReference type="KEGG" id="otm:OSB_21030"/>
<dbReference type="Gene3D" id="3.40.50.300">
    <property type="entry name" value="P-loop containing nucleotide triphosphate hydrolases"/>
    <property type="match status" value="1"/>
</dbReference>
<dbReference type="InterPro" id="IPR027417">
    <property type="entry name" value="P-loop_NTPase"/>
</dbReference>
<dbReference type="OrthoDB" id="5734415at2"/>
<dbReference type="SUPFAM" id="SSF52540">
    <property type="entry name" value="P-loop containing nucleoside triphosphate hydrolases"/>
    <property type="match status" value="1"/>
</dbReference>
<dbReference type="STRING" id="1458307.OSB_21030"/>
<gene>
    <name evidence="1" type="ORF">OSB_21030</name>
</gene>
<sequence>MNPTTSPTRTVMLHYHLFKNAGTSLDQILKRNFPDSWVTAEFDTSNGSNTAAVEKWITQNPTASAFSSHTIVGPLPSIEGVQIIPVMLLRDPVARIRSAYQFERNQTSDSWGAQLAKQNDFGGYVRARLARAKDRQCRNFQTGRLAAFCPSNQPELMRAFDGIRLINTSGVIGLVSNFDAAMKLISKRLSTLAPNFNWSPARANSSKSDNTPISPELTQLLREKNSDDLVVLRTLRDLLVAQKGG</sequence>
<organism evidence="1 2">
    <name type="scientific">Octadecabacter temperatus</name>
    <dbReference type="NCBI Taxonomy" id="1458307"/>
    <lineage>
        <taxon>Bacteria</taxon>
        <taxon>Pseudomonadati</taxon>
        <taxon>Pseudomonadota</taxon>
        <taxon>Alphaproteobacteria</taxon>
        <taxon>Rhodobacterales</taxon>
        <taxon>Roseobacteraceae</taxon>
        <taxon>Octadecabacter</taxon>
    </lineage>
</organism>
<protein>
    <submittedName>
        <fullName evidence="1">Uncharacterized protein</fullName>
    </submittedName>
</protein>
<dbReference type="RefSeq" id="WP_049834929.1">
    <property type="nucleotide sequence ID" value="NZ_CP012160.1"/>
</dbReference>
<dbReference type="EMBL" id="CP012160">
    <property type="protein sequence ID" value="AKS46642.1"/>
    <property type="molecule type" value="Genomic_DNA"/>
</dbReference>